<evidence type="ECO:0000313" key="2">
    <source>
        <dbReference type="Proteomes" id="UP000008030"/>
    </source>
</evidence>
<keyword evidence="2" id="KW-1185">Reference proteome</keyword>
<protein>
    <submittedName>
        <fullName evidence="1">30.3 kDa Myristylated membrane protein-like</fullName>
    </submittedName>
</protein>
<dbReference type="KEGG" id="vg:4306259"/>
<name>Q0E547_SFAVA</name>
<reference evidence="1 2" key="1">
    <citation type="journal article" date="2006" name="J. Virol.">
        <title>Genomic sequence of Spodoptera frugiperda Ascovirus 1a, an enveloped, double-stranded DNA insect virus that manipulates apoptosis for viral reproduction.</title>
        <authorList>
            <person name="Bideshi D.K."/>
            <person name="Demattei M.V."/>
            <person name="Rouleux-Bonnin F."/>
            <person name="Stasiak K."/>
            <person name="Tan Y."/>
            <person name="Bigot S."/>
            <person name="Bigot Y."/>
            <person name="Federici B.A."/>
        </authorList>
    </citation>
    <scope>NUCLEOTIDE SEQUENCE [LARGE SCALE GENOMIC DNA]</scope>
    <source>
        <strain evidence="2">SvAV-1a</strain>
    </source>
</reference>
<evidence type="ECO:0000313" key="1">
    <source>
        <dbReference type="EMBL" id="CAL44654.1"/>
    </source>
</evidence>
<dbReference type="GeneID" id="4306259"/>
<accession>Q0E547</accession>
<dbReference type="Proteomes" id="UP000008030">
    <property type="component" value="Segment"/>
</dbReference>
<dbReference type="RefSeq" id="YP_762409.1">
    <property type="nucleotide sequence ID" value="NC_008361.1"/>
</dbReference>
<gene>
    <name evidence="1" type="primary">ORF054</name>
</gene>
<dbReference type="OrthoDB" id="4843at10239"/>
<organismHost>
    <name type="scientific">Spodoptera frugiperda</name>
    <name type="common">Fall armyworm</name>
    <dbReference type="NCBI Taxonomy" id="7108"/>
</organismHost>
<dbReference type="EMBL" id="AM398843">
    <property type="protein sequence ID" value="CAL44654.1"/>
    <property type="molecule type" value="Genomic_DNA"/>
</dbReference>
<sequence>MGSSQTKSTPVTEAKRATPVNIVAKLVSLKYTVTPIPIGDSRRLYVADAQANSSKQQPFVGIDEKRSDAQATYAMYDTDAFTDPYQLVELVRRHGGRGESVELRSTLEHLFARLCAGTRTKSCVNGQSKCMGLRSLDGNDGRCAEIAKEIDQSFVDGLKMKWCLENDDAADCACINRSRSKDYDALKDYVVTHENLFARDECWYKPCTSGGAMTLSGQEKNACSAKVCINSNAISSGKGINTGAISDVVQCFNRAHPCATTIRLRSAIDSTCTWSIST</sequence>
<organism evidence="1 2">
    <name type="scientific">Spodoptera frugiperda ascovirus 1a</name>
    <name type="common">SfAV-1a</name>
    <dbReference type="NCBI Taxonomy" id="113370"/>
    <lineage>
        <taxon>Viruses</taxon>
        <taxon>Varidnaviria</taxon>
        <taxon>Bamfordvirae</taxon>
        <taxon>Nucleocytoviricota</taxon>
        <taxon>Megaviricetes</taxon>
        <taxon>Pimascovirales</taxon>
        <taxon>Pimascovirales incertae sedis</taxon>
        <taxon>Ascoviridae</taxon>
        <taxon>Ascovirus</taxon>
        <taxon>Ascovirus sfav1a</taxon>
    </lineage>
</organism>
<proteinExistence type="predicted"/>